<keyword evidence="6" id="KW-1185">Reference proteome</keyword>
<comment type="function">
    <text evidence="4">One of the early assembly proteins it binds 23S rRNA. One of the proteins that surrounds the polypeptide exit tunnel on the outside of the ribosome. Forms the main docking site for trigger factor binding to the ribosome.</text>
</comment>
<protein>
    <recommendedName>
        <fullName evidence="4">Large ribosomal subunit protein uL23</fullName>
    </recommendedName>
</protein>
<organism evidence="5 6">
    <name type="scientific">Chloracidobacterium validum</name>
    <dbReference type="NCBI Taxonomy" id="2821543"/>
    <lineage>
        <taxon>Bacteria</taxon>
        <taxon>Pseudomonadati</taxon>
        <taxon>Acidobacteriota</taxon>
        <taxon>Terriglobia</taxon>
        <taxon>Terriglobales</taxon>
        <taxon>Acidobacteriaceae</taxon>
        <taxon>Chloracidobacterium</taxon>
    </lineage>
</organism>
<keyword evidence="4" id="KW-0694">RNA-binding</keyword>
<dbReference type="NCBIfam" id="NF004359">
    <property type="entry name" value="PRK05738.1-3"/>
    <property type="match status" value="1"/>
</dbReference>
<accession>A0ABX8B957</accession>
<dbReference type="NCBIfam" id="NF004363">
    <property type="entry name" value="PRK05738.2-4"/>
    <property type="match status" value="1"/>
</dbReference>
<name>A0ABX8B957_9BACT</name>
<keyword evidence="4" id="KW-0699">rRNA-binding</keyword>
<dbReference type="RefSeq" id="WP_211429363.1">
    <property type="nucleotide sequence ID" value="NZ_CP072648.1"/>
</dbReference>
<evidence type="ECO:0000256" key="2">
    <source>
        <dbReference type="ARBA" id="ARBA00022980"/>
    </source>
</evidence>
<keyword evidence="3 4" id="KW-0687">Ribonucleoprotein</keyword>
<dbReference type="Gene3D" id="3.30.70.330">
    <property type="match status" value="1"/>
</dbReference>
<evidence type="ECO:0000313" key="5">
    <source>
        <dbReference type="EMBL" id="QUW03473.1"/>
    </source>
</evidence>
<comment type="similarity">
    <text evidence="1 4">Belongs to the universal ribosomal protein uL23 family.</text>
</comment>
<sequence>MNVFEVIEKPLVSEKALKLKEQAVSSNQVIALRVAKKSDKADIKNAVELLFNVKVKSVNTMNYEGKKVRRGRYTGKKNDWKKAYVTLASGYSINDYLESL</sequence>
<evidence type="ECO:0000256" key="4">
    <source>
        <dbReference type="HAMAP-Rule" id="MF_01369"/>
    </source>
</evidence>
<reference evidence="5 6" key="1">
    <citation type="submission" date="2021-03" db="EMBL/GenBank/DDBJ databases">
        <title>Genomic and phenotypic characterization of Chloracidobacterium isolates provides evidence for multiple species.</title>
        <authorList>
            <person name="Saini M.K."/>
            <person name="Costas A.M.G."/>
            <person name="Tank M."/>
            <person name="Bryant D.A."/>
        </authorList>
    </citation>
    <scope>NUCLEOTIDE SEQUENCE [LARGE SCALE GENOMIC DNA]</scope>
    <source>
        <strain evidence="5 6">BV2-C</strain>
    </source>
</reference>
<dbReference type="InterPro" id="IPR013025">
    <property type="entry name" value="Ribosomal_uL23-like"/>
</dbReference>
<dbReference type="Proteomes" id="UP000676506">
    <property type="component" value="Chromosome 1"/>
</dbReference>
<dbReference type="HAMAP" id="MF_01369_B">
    <property type="entry name" value="Ribosomal_uL23_B"/>
    <property type="match status" value="1"/>
</dbReference>
<keyword evidence="2 4" id="KW-0689">Ribosomal protein</keyword>
<evidence type="ECO:0000256" key="1">
    <source>
        <dbReference type="ARBA" id="ARBA00006700"/>
    </source>
</evidence>
<dbReference type="GO" id="GO:0005840">
    <property type="term" value="C:ribosome"/>
    <property type="evidence" value="ECO:0007669"/>
    <property type="project" value="UniProtKB-KW"/>
</dbReference>
<proteinExistence type="inferred from homology"/>
<dbReference type="PANTHER" id="PTHR11620">
    <property type="entry name" value="60S RIBOSOMAL PROTEIN L23A"/>
    <property type="match status" value="1"/>
</dbReference>
<evidence type="ECO:0000256" key="3">
    <source>
        <dbReference type="ARBA" id="ARBA00023274"/>
    </source>
</evidence>
<dbReference type="EMBL" id="CP072648">
    <property type="protein sequence ID" value="QUW03473.1"/>
    <property type="molecule type" value="Genomic_DNA"/>
</dbReference>
<dbReference type="Pfam" id="PF00276">
    <property type="entry name" value="Ribosomal_L23"/>
    <property type="match status" value="1"/>
</dbReference>
<dbReference type="InterPro" id="IPR012677">
    <property type="entry name" value="Nucleotide-bd_a/b_plait_sf"/>
</dbReference>
<comment type="subunit">
    <text evidence="4">Part of the 50S ribosomal subunit. Contacts protein L29, and trigger factor when it is bound to the ribosome.</text>
</comment>
<dbReference type="InterPro" id="IPR012678">
    <property type="entry name" value="Ribosomal_uL23/eL15/eS24_sf"/>
</dbReference>
<gene>
    <name evidence="4 5" type="primary">rplW</name>
    <name evidence="5" type="ORF">J8C06_03265</name>
</gene>
<dbReference type="SUPFAM" id="SSF54189">
    <property type="entry name" value="Ribosomal proteins S24e, L23 and L15e"/>
    <property type="match status" value="1"/>
</dbReference>
<evidence type="ECO:0000313" key="6">
    <source>
        <dbReference type="Proteomes" id="UP000676506"/>
    </source>
</evidence>